<dbReference type="Proteomes" id="UP001152598">
    <property type="component" value="Unassembled WGS sequence"/>
</dbReference>
<evidence type="ECO:0000259" key="1">
    <source>
        <dbReference type="Pfam" id="PF22128"/>
    </source>
</evidence>
<dbReference type="EMBL" id="JAOWLV010000004">
    <property type="protein sequence ID" value="MDG4976767.1"/>
    <property type="molecule type" value="Genomic_DNA"/>
</dbReference>
<evidence type="ECO:0000313" key="2">
    <source>
        <dbReference type="EMBL" id="MDG4976767.1"/>
    </source>
</evidence>
<dbReference type="InterPro" id="IPR054368">
    <property type="entry name" value="Alp7A-like_C"/>
</dbReference>
<dbReference type="AlphaFoldDB" id="A0AAP3Z1T7"/>
<protein>
    <submittedName>
        <fullName evidence="2">ParM/StbA family protein</fullName>
    </submittedName>
</protein>
<dbReference type="Pfam" id="PF22128">
    <property type="entry name" value="Alp7A_like_C"/>
    <property type="match status" value="1"/>
</dbReference>
<dbReference type="SUPFAM" id="SSF53067">
    <property type="entry name" value="Actin-like ATPase domain"/>
    <property type="match status" value="1"/>
</dbReference>
<gene>
    <name evidence="2" type="ORF">OGZ50_08490</name>
</gene>
<dbReference type="Gene3D" id="3.30.420.40">
    <property type="match status" value="2"/>
</dbReference>
<feature type="domain" description="Alp7A-like C-terminal" evidence="1">
    <location>
        <begin position="195"/>
        <end position="331"/>
    </location>
</feature>
<evidence type="ECO:0000313" key="3">
    <source>
        <dbReference type="Proteomes" id="UP001152598"/>
    </source>
</evidence>
<proteinExistence type="predicted"/>
<dbReference type="RefSeq" id="WP_012897938.1">
    <property type="nucleotide sequence ID" value="NZ_JAOWLT010000008.1"/>
</dbReference>
<reference evidence="2" key="1">
    <citation type="submission" date="2022-10" db="EMBL/GenBank/DDBJ databases">
        <authorList>
            <person name="Turner M.S."/>
            <person name="Huang W."/>
        </authorList>
    </citation>
    <scope>NUCLEOTIDE SEQUENCE</scope>
    <source>
        <strain evidence="2">54</strain>
    </source>
</reference>
<dbReference type="InterPro" id="IPR043129">
    <property type="entry name" value="ATPase_NBD"/>
</dbReference>
<dbReference type="CDD" id="cd24021">
    <property type="entry name" value="ASKHA_NBD_ParM_Psk41-like"/>
    <property type="match status" value="1"/>
</dbReference>
<reference evidence="2" key="2">
    <citation type="journal article" date="2023" name="Food Microbiol.">
        <title>Evaluation of the fermentation potential of lactic acid bacteria isolated from herbs, fruits and vegetables as starter cultures in nut-based milk alternatives.</title>
        <authorList>
            <person name="Huang W."/>
            <person name="Dong A."/>
            <person name="Pham H.T."/>
            <person name="Zhou C."/>
            <person name="Huo Z."/>
            <person name="Watjen A.P."/>
            <person name="Prakash S."/>
            <person name="Bang-Berthelsen C.H."/>
            <person name="Turner M.S."/>
        </authorList>
    </citation>
    <scope>NUCLEOTIDE SEQUENCE</scope>
    <source>
        <strain evidence="2">54</strain>
    </source>
</reference>
<sequence>MNIFAIDLGNKRIKMKSEKGEYSYPSSYLNAEQVATGGLGSESVEQNFVFKIPQDAKNSFIWGPNLEVYNLPERMIDTYARSGRMKQKKAIRILEFALGRLAMDYPEAYESPLVVHLTLGLSITDMHEESDTIDVLKKLAIGQHQILIDGRVLTIIIPTEEFLSIIPQYMGTVLNLAFDEEYQRNQRFSDGKIGVIDIGGGTILINRSVGLNPSPNGDERFEGIQNLIKEIGRRINSTKPFLIEQMLRSADDKGNYNYRPNSNRQDSRDITSVVRGEIERYTRFTVAPLVTENFPDIEEIDFIVVTGGGASLLAKEALKDEIGEEYFERLFFLNESEFANVRGFYKGGYLKWHISNDDSLQIKNSLEKVQTSLTNFEAFQDEKELVIPSNETINTLRSQEVLEAQKKLQALESEIEGIKLEFED</sequence>
<name>A0AAP3Z1T7_9LACT</name>
<comment type="caution">
    <text evidence="2">The sequence shown here is derived from an EMBL/GenBank/DDBJ whole genome shotgun (WGS) entry which is preliminary data.</text>
</comment>
<accession>A0AAP3Z1T7</accession>
<organism evidence="2 3">
    <name type="scientific">Lactococcus lactis</name>
    <dbReference type="NCBI Taxonomy" id="1358"/>
    <lineage>
        <taxon>Bacteria</taxon>
        <taxon>Bacillati</taxon>
        <taxon>Bacillota</taxon>
        <taxon>Bacilli</taxon>
        <taxon>Lactobacillales</taxon>
        <taxon>Streptococcaceae</taxon>
        <taxon>Lactococcus</taxon>
    </lineage>
</organism>